<evidence type="ECO:0000256" key="1">
    <source>
        <dbReference type="ARBA" id="ARBA00004651"/>
    </source>
</evidence>
<evidence type="ECO:0000256" key="5">
    <source>
        <dbReference type="ARBA" id="ARBA00022692"/>
    </source>
</evidence>
<comment type="subcellular location">
    <subcellularLocation>
        <location evidence="1">Cell membrane</location>
        <topology evidence="1">Multi-pass membrane protein</topology>
    </subcellularLocation>
</comment>
<proteinExistence type="inferred from homology"/>
<keyword evidence="5 8" id="KW-0812">Transmembrane</keyword>
<reference evidence="11 12" key="1">
    <citation type="submission" date="2019-03" db="EMBL/GenBank/DDBJ databases">
        <title>Genomic Encyclopedia of Type Strains, Phase IV (KMG-IV): sequencing the most valuable type-strain genomes for metagenomic binning, comparative biology and taxonomic classification.</title>
        <authorList>
            <person name="Goeker M."/>
        </authorList>
    </citation>
    <scope>NUCLEOTIDE SEQUENCE [LARGE SCALE GENOMIC DNA]</scope>
    <source>
        <strain evidence="11 12">DSM 18577</strain>
    </source>
</reference>
<dbReference type="GO" id="GO:0098797">
    <property type="term" value="C:plasma membrane protein complex"/>
    <property type="evidence" value="ECO:0007669"/>
    <property type="project" value="TreeGrafter"/>
</dbReference>
<dbReference type="GO" id="GO:0042953">
    <property type="term" value="P:lipoprotein transport"/>
    <property type="evidence" value="ECO:0007669"/>
    <property type="project" value="InterPro"/>
</dbReference>
<dbReference type="InterPro" id="IPR051447">
    <property type="entry name" value="Lipoprotein-release_system"/>
</dbReference>
<evidence type="ECO:0000256" key="2">
    <source>
        <dbReference type="ARBA" id="ARBA00005236"/>
    </source>
</evidence>
<dbReference type="Pfam" id="PF02687">
    <property type="entry name" value="FtsX"/>
    <property type="match status" value="1"/>
</dbReference>
<dbReference type="RefSeq" id="WP_224055026.1">
    <property type="nucleotide sequence ID" value="NZ_OU594967.1"/>
</dbReference>
<dbReference type="InterPro" id="IPR003838">
    <property type="entry name" value="ABC3_permease_C"/>
</dbReference>
<keyword evidence="3" id="KW-0813">Transport</keyword>
<dbReference type="InterPro" id="IPR011925">
    <property type="entry name" value="LolCE_TM"/>
</dbReference>
<evidence type="ECO:0000313" key="12">
    <source>
        <dbReference type="Proteomes" id="UP000295565"/>
    </source>
</evidence>
<organism evidence="11 12">
    <name type="scientific">Celerinatantimonas diazotrophica</name>
    <dbReference type="NCBI Taxonomy" id="412034"/>
    <lineage>
        <taxon>Bacteria</taxon>
        <taxon>Pseudomonadati</taxon>
        <taxon>Pseudomonadota</taxon>
        <taxon>Gammaproteobacteria</taxon>
        <taxon>Celerinatantimonadaceae</taxon>
        <taxon>Celerinatantimonas</taxon>
    </lineage>
</organism>
<dbReference type="EMBL" id="SMGD01000018">
    <property type="protein sequence ID" value="TCK46571.1"/>
    <property type="molecule type" value="Genomic_DNA"/>
</dbReference>
<keyword evidence="11" id="KW-0449">Lipoprotein</keyword>
<dbReference type="PANTHER" id="PTHR30489:SF8">
    <property type="entry name" value="LIPOPROTEIN-RELEASING SYSTEM TRANSMEMBRANE PROTEIN LOLC"/>
    <property type="match status" value="1"/>
</dbReference>
<feature type="transmembrane region" description="Helical" evidence="8">
    <location>
        <begin position="302"/>
        <end position="328"/>
    </location>
</feature>
<keyword evidence="4" id="KW-1003">Cell membrane</keyword>
<dbReference type="NCBIfam" id="TIGR02212">
    <property type="entry name" value="lolCE"/>
    <property type="match status" value="1"/>
</dbReference>
<evidence type="ECO:0000259" key="10">
    <source>
        <dbReference type="Pfam" id="PF12704"/>
    </source>
</evidence>
<dbReference type="PANTHER" id="PTHR30489">
    <property type="entry name" value="LIPOPROTEIN-RELEASING SYSTEM TRANSMEMBRANE PROTEIN LOLE"/>
    <property type="match status" value="1"/>
</dbReference>
<evidence type="ECO:0000313" key="11">
    <source>
        <dbReference type="EMBL" id="TCK46571.1"/>
    </source>
</evidence>
<feature type="domain" description="MacB-like periplasmic core" evidence="10">
    <location>
        <begin position="30"/>
        <end position="207"/>
    </location>
</feature>
<evidence type="ECO:0000259" key="9">
    <source>
        <dbReference type="Pfam" id="PF02687"/>
    </source>
</evidence>
<keyword evidence="6 8" id="KW-1133">Transmembrane helix</keyword>
<sequence length="393" mass="43231">MQRTWQLAFKIAWRFSKGSRKQRFASFVSGFSTIGITLGVAALITVISVMNGFQNQLEQRILNVVPHLQIPAQSKVPAPLSKLPKAPLVSAKVVLQSTSGLHAAQLQGIDPALEPDRALLERHILRGHLSALKSGKFNVILGSEIAQQLGVNVGDNVRIIATDTLIYTPFGEMPSQRTFHVAGIFQFASEVDNQFIWVNDADAARLLRKPLSQVRQTRLFVPDPLNIEHYSQYLPPHGLDWRHYYGQLFSAVKMEKTMMSFLFCLVIAVAAFNILSALVMMVGDKQSDVAILQTLGMPKWLLLRIFMIQGAWSGCLGAFVGAGAGIVLTHHLNPLLELLGLNMALGVGGVPIVIEPMQVIEITVLALVLSVLATLYPAWQASRIQPAEALRYE</sequence>
<dbReference type="Proteomes" id="UP000295565">
    <property type="component" value="Unassembled WGS sequence"/>
</dbReference>
<feature type="transmembrane region" description="Helical" evidence="8">
    <location>
        <begin position="261"/>
        <end position="282"/>
    </location>
</feature>
<gene>
    <name evidence="11" type="ORF">EV690_3521</name>
</gene>
<name>A0A4R1J7R2_9GAMM</name>
<feature type="transmembrane region" description="Helical" evidence="8">
    <location>
        <begin position="335"/>
        <end position="354"/>
    </location>
</feature>
<evidence type="ECO:0000256" key="3">
    <source>
        <dbReference type="ARBA" id="ARBA00022448"/>
    </source>
</evidence>
<dbReference type="InterPro" id="IPR025857">
    <property type="entry name" value="MacB_PCD"/>
</dbReference>
<feature type="domain" description="ABC3 transporter permease C-terminal" evidence="9">
    <location>
        <begin position="261"/>
        <end position="386"/>
    </location>
</feature>
<protein>
    <submittedName>
        <fullName evidence="11">Lipoprotein-releasing system permease protein</fullName>
    </submittedName>
</protein>
<keyword evidence="12" id="KW-1185">Reference proteome</keyword>
<feature type="transmembrane region" description="Helical" evidence="8">
    <location>
        <begin position="360"/>
        <end position="379"/>
    </location>
</feature>
<evidence type="ECO:0000256" key="7">
    <source>
        <dbReference type="ARBA" id="ARBA00023136"/>
    </source>
</evidence>
<accession>A0A4R1J7R2</accession>
<dbReference type="AlphaFoldDB" id="A0A4R1J7R2"/>
<feature type="transmembrane region" description="Helical" evidence="8">
    <location>
        <begin position="24"/>
        <end position="50"/>
    </location>
</feature>
<comment type="caution">
    <text evidence="11">The sequence shown here is derived from an EMBL/GenBank/DDBJ whole genome shotgun (WGS) entry which is preliminary data.</text>
</comment>
<evidence type="ECO:0000256" key="4">
    <source>
        <dbReference type="ARBA" id="ARBA00022475"/>
    </source>
</evidence>
<keyword evidence="7 8" id="KW-0472">Membrane</keyword>
<evidence type="ECO:0000256" key="8">
    <source>
        <dbReference type="SAM" id="Phobius"/>
    </source>
</evidence>
<dbReference type="GO" id="GO:0044874">
    <property type="term" value="P:lipoprotein localization to outer membrane"/>
    <property type="evidence" value="ECO:0007669"/>
    <property type="project" value="TreeGrafter"/>
</dbReference>
<evidence type="ECO:0000256" key="6">
    <source>
        <dbReference type="ARBA" id="ARBA00022989"/>
    </source>
</evidence>
<dbReference type="Pfam" id="PF12704">
    <property type="entry name" value="MacB_PCD"/>
    <property type="match status" value="1"/>
</dbReference>
<comment type="similarity">
    <text evidence="2">Belongs to the ABC-4 integral membrane protein family. LolC/E subfamily.</text>
</comment>